<protein>
    <submittedName>
        <fullName evidence="2">Uncharacterized protein C3orf33</fullName>
    </submittedName>
</protein>
<organism evidence="2 3">
    <name type="scientific">Atta colombica</name>
    <dbReference type="NCBI Taxonomy" id="520822"/>
    <lineage>
        <taxon>Eukaryota</taxon>
        <taxon>Metazoa</taxon>
        <taxon>Ecdysozoa</taxon>
        <taxon>Arthropoda</taxon>
        <taxon>Hexapoda</taxon>
        <taxon>Insecta</taxon>
        <taxon>Pterygota</taxon>
        <taxon>Neoptera</taxon>
        <taxon>Endopterygota</taxon>
        <taxon>Hymenoptera</taxon>
        <taxon>Apocrita</taxon>
        <taxon>Aculeata</taxon>
        <taxon>Formicoidea</taxon>
        <taxon>Formicidae</taxon>
        <taxon>Myrmicinae</taxon>
        <taxon>Atta</taxon>
    </lineage>
</organism>
<gene>
    <name evidence="2" type="ORF">ALC53_00548</name>
</gene>
<keyword evidence="1" id="KW-1133">Transmembrane helix</keyword>
<proteinExistence type="predicted"/>
<reference evidence="2 3" key="1">
    <citation type="submission" date="2015-09" db="EMBL/GenBank/DDBJ databases">
        <title>Atta colombica WGS genome.</title>
        <authorList>
            <person name="Nygaard S."/>
            <person name="Hu H."/>
            <person name="Boomsma J."/>
            <person name="Zhang G."/>
        </authorList>
    </citation>
    <scope>NUCLEOTIDE SEQUENCE [LARGE SCALE GENOMIC DNA]</scope>
    <source>
        <strain evidence="2">Treedump-2</strain>
        <tissue evidence="2">Whole body</tissue>
    </source>
</reference>
<dbReference type="Gene3D" id="2.40.50.90">
    <property type="match status" value="1"/>
</dbReference>
<dbReference type="InterPro" id="IPR042421">
    <property type="entry name" value="C3orf33-like"/>
</dbReference>
<accession>A0A195BWK0</accession>
<dbReference type="Proteomes" id="UP000078540">
    <property type="component" value="Unassembled WGS sequence"/>
</dbReference>
<dbReference type="AlphaFoldDB" id="A0A195BWK0"/>
<evidence type="ECO:0000313" key="2">
    <source>
        <dbReference type="EMBL" id="KYM93009.1"/>
    </source>
</evidence>
<sequence>MMARKDAPSIFERLQMFMEDEKEAGKVRDVFLTFATIGLHFVLATYLSFFQLITYGIASVSLFAALYKIRPFAKFTKPSDVPLHFLQSRVPLQGTVRRVEPSSTRVLLMVDHRPLLPFLHLNSKTYLPVKIGGVNITGNGVSWLQTVLNEKLVTFVPVVKEKEYLECVVAMPQKDQDSLEIGEELVKLGLATVHEPWIKLKDKQVLAYKKSLANAQKWAVRRRNGYWHFVKQPTVLWRTEMFMIDKMKSLLPTIVVKWLDL</sequence>
<evidence type="ECO:0000256" key="1">
    <source>
        <dbReference type="SAM" id="Phobius"/>
    </source>
</evidence>
<dbReference type="InterPro" id="IPR035437">
    <property type="entry name" value="SNase_OB-fold_sf"/>
</dbReference>
<dbReference type="STRING" id="520822.A0A195BWK0"/>
<dbReference type="PANTHER" id="PTHR28434:SF1">
    <property type="entry name" value="PROTEIN C3ORF33"/>
    <property type="match status" value="1"/>
</dbReference>
<dbReference type="SUPFAM" id="SSF50199">
    <property type="entry name" value="Staphylococcal nuclease"/>
    <property type="match status" value="1"/>
</dbReference>
<keyword evidence="1" id="KW-0472">Membrane</keyword>
<dbReference type="EMBL" id="KQ976396">
    <property type="protein sequence ID" value="KYM93009.1"/>
    <property type="molecule type" value="Genomic_DNA"/>
</dbReference>
<name>A0A195BWK0_9HYME</name>
<evidence type="ECO:0000313" key="3">
    <source>
        <dbReference type="Proteomes" id="UP000078540"/>
    </source>
</evidence>
<feature type="transmembrane region" description="Helical" evidence="1">
    <location>
        <begin position="27"/>
        <end position="46"/>
    </location>
</feature>
<dbReference type="PANTHER" id="PTHR28434">
    <property type="entry name" value="PROTEIN C3ORF33"/>
    <property type="match status" value="1"/>
</dbReference>
<keyword evidence="3" id="KW-1185">Reference proteome</keyword>
<dbReference type="GO" id="GO:0005615">
    <property type="term" value="C:extracellular space"/>
    <property type="evidence" value="ECO:0007669"/>
    <property type="project" value="TreeGrafter"/>
</dbReference>
<keyword evidence="1" id="KW-0812">Transmembrane</keyword>